<name>A0A2N5GG18_9BACI</name>
<evidence type="ECO:0000313" key="2">
    <source>
        <dbReference type="EMBL" id="PLR99159.1"/>
    </source>
</evidence>
<evidence type="ECO:0000313" key="1">
    <source>
        <dbReference type="EMBL" id="PLR79709.1"/>
    </source>
</evidence>
<evidence type="ECO:0000313" key="4">
    <source>
        <dbReference type="Proteomes" id="UP000235114"/>
    </source>
</evidence>
<sequence>MSLAKIDVSINQDEIRQYINQKLDQVLHETLLYWDVNEMAKRTCLSKSFLENEVLHDPRMKLLERRKSKGKRIWPYEASLKVIQAILDEW</sequence>
<reference evidence="1 3" key="1">
    <citation type="submission" date="2017-11" db="EMBL/GenBank/DDBJ databases">
        <title>Comparitive Functional Genomics of Dry Heat Resistant strains isolated from the Viking Spacecraft.</title>
        <authorList>
            <person name="Seuylemezian A."/>
            <person name="Cooper K."/>
            <person name="Vaishampayan P."/>
        </authorList>
    </citation>
    <scope>NUCLEOTIDE SEQUENCE [LARGE SCALE GENOMIC DNA]</scope>
    <source>
        <strain evidence="1 3">M4.6</strain>
    </source>
</reference>
<proteinExistence type="predicted"/>
<dbReference type="AlphaFoldDB" id="A0A2N5GG18"/>
<dbReference type="Proteomes" id="UP000234951">
    <property type="component" value="Unassembled WGS sequence"/>
</dbReference>
<protein>
    <recommendedName>
        <fullName evidence="5">Group-specific protein</fullName>
    </recommendedName>
</protein>
<dbReference type="Proteomes" id="UP000235114">
    <property type="component" value="Unassembled WGS sequence"/>
</dbReference>
<accession>A0A2N5GG18</accession>
<reference evidence="2 4" key="2">
    <citation type="submission" date="2017-12" db="EMBL/GenBank/DDBJ databases">
        <title>Comparative Functional Genomics of Dry Heat Resistant strains isolated from the Viking Spacecraft.</title>
        <authorList>
            <person name="Seuylemezian A."/>
            <person name="Cooper K."/>
            <person name="Vaishampayan P."/>
        </authorList>
    </citation>
    <scope>NUCLEOTIDE SEQUENCE [LARGE SCALE GENOMIC DNA]</scope>
    <source>
        <strain evidence="2 4">ATCC 29669</strain>
    </source>
</reference>
<dbReference type="OrthoDB" id="2645220at2"/>
<dbReference type="EMBL" id="PGVA01000080">
    <property type="protein sequence ID" value="PLR79709.1"/>
    <property type="molecule type" value="Genomic_DNA"/>
</dbReference>
<evidence type="ECO:0008006" key="5">
    <source>
        <dbReference type="Google" id="ProtNLM"/>
    </source>
</evidence>
<comment type="caution">
    <text evidence="1">The sequence shown here is derived from an EMBL/GenBank/DDBJ whole genome shotgun (WGS) entry which is preliminary data.</text>
</comment>
<dbReference type="RefSeq" id="WP_101579455.1">
    <property type="nucleotide sequence ID" value="NZ_PGVA01000080.1"/>
</dbReference>
<gene>
    <name evidence="1" type="ORF">CU635_21700</name>
    <name evidence="2" type="ORF">CVD25_06445</name>
</gene>
<keyword evidence="4" id="KW-1185">Reference proteome</keyword>
<evidence type="ECO:0000313" key="3">
    <source>
        <dbReference type="Proteomes" id="UP000234951"/>
    </source>
</evidence>
<organism evidence="1 3">
    <name type="scientific">Bacillus canaveralius</name>
    <dbReference type="NCBI Taxonomy" id="1403243"/>
    <lineage>
        <taxon>Bacteria</taxon>
        <taxon>Bacillati</taxon>
        <taxon>Bacillota</taxon>
        <taxon>Bacilli</taxon>
        <taxon>Bacillales</taxon>
        <taxon>Bacillaceae</taxon>
        <taxon>Bacillus</taxon>
    </lineage>
</organism>
<dbReference type="EMBL" id="PGVD01000018">
    <property type="protein sequence ID" value="PLR99159.1"/>
    <property type="molecule type" value="Genomic_DNA"/>
</dbReference>